<dbReference type="SUPFAM" id="SSF56300">
    <property type="entry name" value="Metallo-dependent phosphatases"/>
    <property type="match status" value="1"/>
</dbReference>
<reference evidence="2" key="1">
    <citation type="submission" date="2022-07" db="EMBL/GenBank/DDBJ databases">
        <title>Fungi with potential for degradation of polypropylene.</title>
        <authorList>
            <person name="Gostincar C."/>
        </authorList>
    </citation>
    <scope>NUCLEOTIDE SEQUENCE</scope>
    <source>
        <strain evidence="2">EXF-13308</strain>
    </source>
</reference>
<evidence type="ECO:0000259" key="1">
    <source>
        <dbReference type="Pfam" id="PF00149"/>
    </source>
</evidence>
<dbReference type="PANTHER" id="PTHR12905:SF0">
    <property type="entry name" value="CALCINEURIN-LIKE PHOSPHOESTERASE DOMAIN-CONTAINING PROTEIN"/>
    <property type="match status" value="1"/>
</dbReference>
<dbReference type="InterPro" id="IPR004843">
    <property type="entry name" value="Calcineurin-like_PHP"/>
</dbReference>
<comment type="caution">
    <text evidence="2">The sequence shown here is derived from an EMBL/GenBank/DDBJ whole genome shotgun (WGS) entry which is preliminary data.</text>
</comment>
<protein>
    <submittedName>
        <fullName evidence="2">Calcineurin-like phosphoesterase</fullName>
    </submittedName>
</protein>
<dbReference type="InterPro" id="IPR051693">
    <property type="entry name" value="UPF0046_metallophosphoest"/>
</dbReference>
<evidence type="ECO:0000313" key="3">
    <source>
        <dbReference type="Proteomes" id="UP001174694"/>
    </source>
</evidence>
<dbReference type="InterPro" id="IPR029052">
    <property type="entry name" value="Metallo-depent_PP-like"/>
</dbReference>
<dbReference type="EMBL" id="JANBVO010000006">
    <property type="protein sequence ID" value="KAJ9151174.1"/>
    <property type="molecule type" value="Genomic_DNA"/>
</dbReference>
<sequence>MDYRPIDVVIHCGDLTEESKLSEFHTTLALLKELDAPLKLVIAGNHDFTLDVPTFRKKAVDAQARESISPELIRNVYGGFGEARQLFDACKRVGITFLDEGAHHFVLANGAALTVFASPYTRSLSANWGFQYRTGEEHPAFDAIPASAADVVITHGPPQGILDYTDDNRRAGCPALFRAVARSRPRLHCFGHIHEGWGARLVQWRGSGASTDPTFFADIDHGASVSMRRLVDLKASRFDAPEEAEGKRRRRVDLLEKGTADVECCEEDEHPLGERGERTLFVNAAIQGVDEEMPAHVPWVVDIELPMAQG</sequence>
<dbReference type="PANTHER" id="PTHR12905">
    <property type="entry name" value="METALLOPHOSPHOESTERASE"/>
    <property type="match status" value="1"/>
</dbReference>
<dbReference type="Pfam" id="PF00149">
    <property type="entry name" value="Metallophos"/>
    <property type="match status" value="1"/>
</dbReference>
<evidence type="ECO:0000313" key="2">
    <source>
        <dbReference type="EMBL" id="KAJ9151174.1"/>
    </source>
</evidence>
<name>A0AA38VHE4_9PEZI</name>
<accession>A0AA38VHE4</accession>
<keyword evidence="3" id="KW-1185">Reference proteome</keyword>
<proteinExistence type="predicted"/>
<dbReference type="GO" id="GO:0016787">
    <property type="term" value="F:hydrolase activity"/>
    <property type="evidence" value="ECO:0007669"/>
    <property type="project" value="InterPro"/>
</dbReference>
<dbReference type="Proteomes" id="UP001174694">
    <property type="component" value="Unassembled WGS sequence"/>
</dbReference>
<dbReference type="AlphaFoldDB" id="A0AA38VHE4"/>
<organism evidence="2 3">
    <name type="scientific">Pleurostoma richardsiae</name>
    <dbReference type="NCBI Taxonomy" id="41990"/>
    <lineage>
        <taxon>Eukaryota</taxon>
        <taxon>Fungi</taxon>
        <taxon>Dikarya</taxon>
        <taxon>Ascomycota</taxon>
        <taxon>Pezizomycotina</taxon>
        <taxon>Sordariomycetes</taxon>
        <taxon>Sordariomycetidae</taxon>
        <taxon>Calosphaeriales</taxon>
        <taxon>Pleurostomataceae</taxon>
        <taxon>Pleurostoma</taxon>
    </lineage>
</organism>
<gene>
    <name evidence="2" type="ORF">NKR23_g3073</name>
</gene>
<dbReference type="CDD" id="cd07379">
    <property type="entry name" value="MPP_239FB"/>
    <property type="match status" value="1"/>
</dbReference>
<feature type="domain" description="Calcineurin-like phosphoesterase" evidence="1">
    <location>
        <begin position="6"/>
        <end position="195"/>
    </location>
</feature>
<dbReference type="Gene3D" id="3.60.21.10">
    <property type="match status" value="1"/>
</dbReference>